<dbReference type="HOGENOM" id="CLU_065141_0_0_11"/>
<dbReference type="OrthoDB" id="8899077at2"/>
<proteinExistence type="predicted"/>
<evidence type="ECO:0008006" key="3">
    <source>
        <dbReference type="Google" id="ProtNLM"/>
    </source>
</evidence>
<evidence type="ECO:0000313" key="1">
    <source>
        <dbReference type="EMBL" id="ADU48316.1"/>
    </source>
</evidence>
<dbReference type="EMBL" id="CP002343">
    <property type="protein sequence ID" value="ADU48316.1"/>
    <property type="molecule type" value="Genomic_DNA"/>
</dbReference>
<protein>
    <recommendedName>
        <fullName evidence="3">DUF2332 domain-containing protein</fullName>
    </recommendedName>
</protein>
<gene>
    <name evidence="1" type="ordered locus">Intca_1804</name>
</gene>
<sequence>MRRDEARRATIERRFSEFAREFGHLPLYGRLARELSQDGEAAGLLLAAQPGQDRPVLWFAALHDLVLQRPDLPAARWYPSVVGHGHVASGDPWPDVRDTVLAHREELTATIATHTTQTNEVNRCVYLAAGLAAATRDRSADAADSIALVELGASAGLLLGIDRYAVMLTRDGHGSVAGDPGSPVRCAGADRSRSAVRIEPLPRITGRAGIDRAPVCPDDEAGVRWLSACLWPDVPGRVERFRAAVDVMGQRPPPLVRGDLVDDLRVVVAAARADEPSTSHVVVFSSWALTYVEASRRAELDDRITALGGELPALSWLTAEPRGAAPGLPGPEAARPDAGGTVLGLRRWRDGVEDQPMVLGMCHPHGDWIDLVPLPSG</sequence>
<dbReference type="Proteomes" id="UP000008914">
    <property type="component" value="Chromosome"/>
</dbReference>
<keyword evidence="2" id="KW-1185">Reference proteome</keyword>
<organism evidence="1 2">
    <name type="scientific">Intrasporangium calvum (strain ATCC 23552 / DSM 43043 / JCM 3097 / NBRC 12989 / NCIMB 10167 / NRRL B-3866 / 7 KIP)</name>
    <dbReference type="NCBI Taxonomy" id="710696"/>
    <lineage>
        <taxon>Bacteria</taxon>
        <taxon>Bacillati</taxon>
        <taxon>Actinomycetota</taxon>
        <taxon>Actinomycetes</taxon>
        <taxon>Micrococcales</taxon>
        <taxon>Intrasporangiaceae</taxon>
        <taxon>Intrasporangium</taxon>
    </lineage>
</organism>
<name>E6SAP3_INTC7</name>
<dbReference type="AlphaFoldDB" id="E6SAP3"/>
<dbReference type="KEGG" id="ica:Intca_1804"/>
<dbReference type="Pfam" id="PF10094">
    <property type="entry name" value="DUF2332"/>
    <property type="match status" value="1"/>
</dbReference>
<dbReference type="eggNOG" id="COG4427">
    <property type="taxonomic scope" value="Bacteria"/>
</dbReference>
<dbReference type="RefSeq" id="WP_013492631.1">
    <property type="nucleotide sequence ID" value="NC_014830.1"/>
</dbReference>
<reference evidence="1 2" key="1">
    <citation type="journal article" date="2010" name="Stand. Genomic Sci.">
        <title>Complete genome sequence of Intrasporangium calvum type strain (7 KIP).</title>
        <authorList>
            <person name="Del Rio T.G."/>
            <person name="Chertkov O."/>
            <person name="Yasawong M."/>
            <person name="Lucas S."/>
            <person name="Deshpande S."/>
            <person name="Cheng J.F."/>
            <person name="Detter C."/>
            <person name="Tapia R."/>
            <person name="Han C."/>
            <person name="Goodwin L."/>
            <person name="Pitluck S."/>
            <person name="Liolios K."/>
            <person name="Ivanova N."/>
            <person name="Mavromatis K."/>
            <person name="Pati A."/>
            <person name="Chen A."/>
            <person name="Palaniappan K."/>
            <person name="Land M."/>
            <person name="Hauser L."/>
            <person name="Chang Y.J."/>
            <person name="Jeffries C.D."/>
            <person name="Rohde M."/>
            <person name="Pukall R."/>
            <person name="Sikorski J."/>
            <person name="Goker M."/>
            <person name="Woyke T."/>
            <person name="Bristow J."/>
            <person name="Eisen J.A."/>
            <person name="Markowitz V."/>
            <person name="Hugenholtz P."/>
            <person name="Kyrpides N.C."/>
            <person name="Klenk H.P."/>
            <person name="Lapidus A."/>
        </authorList>
    </citation>
    <scope>NUCLEOTIDE SEQUENCE [LARGE SCALE GENOMIC DNA]</scope>
    <source>
        <strain evidence="2">ATCC 23552 / DSM 43043 / JCM 3097 / NBRC 12989 / 7 KIP</strain>
    </source>
</reference>
<evidence type="ECO:0000313" key="2">
    <source>
        <dbReference type="Proteomes" id="UP000008914"/>
    </source>
</evidence>
<accession>E6SAP3</accession>
<dbReference type="InterPro" id="IPR011200">
    <property type="entry name" value="UCP012608"/>
</dbReference>
<dbReference type="STRING" id="710696.Intca_1804"/>